<reference evidence="1" key="1">
    <citation type="journal article" date="2014" name="Nat. Commun.">
        <title>The tobacco genome sequence and its comparison with those of tomato and potato.</title>
        <authorList>
            <person name="Sierro N."/>
            <person name="Battey J.N."/>
            <person name="Ouadi S."/>
            <person name="Bakaher N."/>
            <person name="Bovet L."/>
            <person name="Willig A."/>
            <person name="Goepfert S."/>
            <person name="Peitsch M.C."/>
            <person name="Ivanov N.V."/>
        </authorList>
    </citation>
    <scope>NUCLEOTIDE SEQUENCE [LARGE SCALE GENOMIC DNA]</scope>
</reference>
<sequence>MIKVSPVVSSVEASVGETTTDNPSVIHVVLEEFQEVFSEPNTLAPLRGPSDHHIPLQEGAKPVNTIPYRYSSMQKDVTEKMVQIAQGLIQHSSSPFASPVVLLGKKDGSWRIKNIKKHEEHLRVTFALLRQHHLYDRRSMCVLVATMTEYLGHYISANPKSILAVQNCLVPTTLNFKWTEAATQEFETLKPVLTSASVLAMPNFALPFIVETDACDVDWFDFEIEYRRGKENKVVDALSRNPAIELATLTLSTIRTNLLQSIMYRWEGDTTIQMIIHQLQNLTGEQKGYNFDNQQLRRKRKLKNLKEDVVIQCDICQRSKYDTLAYPGLLQPLKVPVTALSSISMDFIEGLVVYRLTKYTPFVALSHPYTASELAKLFMEYINKLHGMPTDIVSDQDPIFTSKLWQELFSIQGVTLSTSTAY</sequence>
<proteinExistence type="predicted"/>
<organism evidence="1 2">
    <name type="scientific">Nicotiana tabacum</name>
    <name type="common">Common tobacco</name>
    <dbReference type="NCBI Taxonomy" id="4097"/>
    <lineage>
        <taxon>Eukaryota</taxon>
        <taxon>Viridiplantae</taxon>
        <taxon>Streptophyta</taxon>
        <taxon>Embryophyta</taxon>
        <taxon>Tracheophyta</taxon>
        <taxon>Spermatophyta</taxon>
        <taxon>Magnoliopsida</taxon>
        <taxon>eudicotyledons</taxon>
        <taxon>Gunneridae</taxon>
        <taxon>Pentapetalae</taxon>
        <taxon>asterids</taxon>
        <taxon>lamiids</taxon>
        <taxon>Solanales</taxon>
        <taxon>Solanaceae</taxon>
        <taxon>Nicotianoideae</taxon>
        <taxon>Nicotianeae</taxon>
        <taxon>Nicotiana</taxon>
    </lineage>
</organism>
<evidence type="ECO:0000313" key="2">
    <source>
        <dbReference type="RefSeq" id="XP_075099442.1"/>
    </source>
</evidence>
<dbReference type="Proteomes" id="UP000790787">
    <property type="component" value="Chromosome 22"/>
</dbReference>
<name>A0AC58TQE0_TOBAC</name>
<accession>A0AC58TQE0</accession>
<protein>
    <submittedName>
        <fullName evidence="2">Uncharacterized protein LOC142176218</fullName>
    </submittedName>
</protein>
<dbReference type="RefSeq" id="XP_075099442.1">
    <property type="nucleotide sequence ID" value="XM_075243341.1"/>
</dbReference>
<keyword evidence="1" id="KW-1185">Reference proteome</keyword>
<gene>
    <name evidence="2" type="primary">LOC142176218</name>
</gene>
<evidence type="ECO:0000313" key="1">
    <source>
        <dbReference type="Proteomes" id="UP000790787"/>
    </source>
</evidence>
<reference evidence="2" key="2">
    <citation type="submission" date="2025-08" db="UniProtKB">
        <authorList>
            <consortium name="RefSeq"/>
        </authorList>
    </citation>
    <scope>IDENTIFICATION</scope>
    <source>
        <tissue evidence="2">Leaf</tissue>
    </source>
</reference>